<protein>
    <submittedName>
        <fullName evidence="1">Uncharacterized protein</fullName>
    </submittedName>
</protein>
<dbReference type="AlphaFoldDB" id="A0A195C9S1"/>
<dbReference type="EMBL" id="KQ978068">
    <property type="protein sequence ID" value="KYM97460.1"/>
    <property type="molecule type" value="Genomic_DNA"/>
</dbReference>
<dbReference type="Proteomes" id="UP000078542">
    <property type="component" value="Unassembled WGS sequence"/>
</dbReference>
<name>A0A195C9S1_9HYME</name>
<gene>
    <name evidence="1" type="ORF">ALC62_11752</name>
</gene>
<organism evidence="1 2">
    <name type="scientific">Cyphomyrmex costatus</name>
    <dbReference type="NCBI Taxonomy" id="456900"/>
    <lineage>
        <taxon>Eukaryota</taxon>
        <taxon>Metazoa</taxon>
        <taxon>Ecdysozoa</taxon>
        <taxon>Arthropoda</taxon>
        <taxon>Hexapoda</taxon>
        <taxon>Insecta</taxon>
        <taxon>Pterygota</taxon>
        <taxon>Neoptera</taxon>
        <taxon>Endopterygota</taxon>
        <taxon>Hymenoptera</taxon>
        <taxon>Apocrita</taxon>
        <taxon>Aculeata</taxon>
        <taxon>Formicoidea</taxon>
        <taxon>Formicidae</taxon>
        <taxon>Myrmicinae</taxon>
        <taxon>Cyphomyrmex</taxon>
    </lineage>
</organism>
<reference evidence="1 2" key="1">
    <citation type="submission" date="2016-03" db="EMBL/GenBank/DDBJ databases">
        <title>Cyphomyrmex costatus WGS genome.</title>
        <authorList>
            <person name="Nygaard S."/>
            <person name="Hu H."/>
            <person name="Boomsma J."/>
            <person name="Zhang G."/>
        </authorList>
    </citation>
    <scope>NUCLEOTIDE SEQUENCE [LARGE SCALE GENOMIC DNA]</scope>
    <source>
        <strain evidence="1">MS0001</strain>
        <tissue evidence="1">Whole body</tissue>
    </source>
</reference>
<accession>A0A195C9S1</accession>
<evidence type="ECO:0000313" key="1">
    <source>
        <dbReference type="EMBL" id="KYM97460.1"/>
    </source>
</evidence>
<proteinExistence type="predicted"/>
<sequence length="93" mass="11045">MPVVRVYFWVTDGWLFVAREREPTMGTNAYRLPACVCVRGYKRACSQYAKYGETEKERYGDKRAHTFLLVMRYHRVGTVTHRRFRCVYAPLMA</sequence>
<evidence type="ECO:0000313" key="2">
    <source>
        <dbReference type="Proteomes" id="UP000078542"/>
    </source>
</evidence>
<keyword evidence="2" id="KW-1185">Reference proteome</keyword>